<reference evidence="1" key="1">
    <citation type="submission" date="2021-02" db="EMBL/GenBank/DDBJ databases">
        <authorList>
            <person name="Dougan E. K."/>
            <person name="Rhodes N."/>
            <person name="Thang M."/>
            <person name="Chan C."/>
        </authorList>
    </citation>
    <scope>NUCLEOTIDE SEQUENCE</scope>
</reference>
<dbReference type="Proteomes" id="UP000626109">
    <property type="component" value="Unassembled WGS sequence"/>
</dbReference>
<dbReference type="AlphaFoldDB" id="A0A813HN69"/>
<comment type="caution">
    <text evidence="1">The sequence shown here is derived from an EMBL/GenBank/DDBJ whole genome shotgun (WGS) entry which is preliminary data.</text>
</comment>
<name>A0A813HN69_POLGL</name>
<evidence type="ECO:0000313" key="2">
    <source>
        <dbReference type="Proteomes" id="UP000626109"/>
    </source>
</evidence>
<dbReference type="EMBL" id="CAJNNW010001528">
    <property type="protein sequence ID" value="CAE8639164.1"/>
    <property type="molecule type" value="Genomic_DNA"/>
</dbReference>
<evidence type="ECO:0000313" key="1">
    <source>
        <dbReference type="EMBL" id="CAE8639164.1"/>
    </source>
</evidence>
<accession>A0A813HN69</accession>
<proteinExistence type="predicted"/>
<dbReference type="PANTHER" id="PTHR35193:SF5">
    <property type="entry name" value="FLOCCULATION PROTEIN FLO11"/>
    <property type="match status" value="1"/>
</dbReference>
<organism evidence="1 2">
    <name type="scientific">Polarella glacialis</name>
    <name type="common">Dinoflagellate</name>
    <dbReference type="NCBI Taxonomy" id="89957"/>
    <lineage>
        <taxon>Eukaryota</taxon>
        <taxon>Sar</taxon>
        <taxon>Alveolata</taxon>
        <taxon>Dinophyceae</taxon>
        <taxon>Suessiales</taxon>
        <taxon>Suessiaceae</taxon>
        <taxon>Polarella</taxon>
    </lineage>
</organism>
<dbReference type="PANTHER" id="PTHR35193">
    <property type="entry name" value="MUCIN 13A, CELL SURFACE-ASSOCIATED-RELATED"/>
    <property type="match status" value="1"/>
</dbReference>
<gene>
    <name evidence="1" type="ORF">PGLA2088_LOCUS1954</name>
</gene>
<sequence>MRCNTFHHSSTRRLSARQLQSQSVIVDYTITVSSASVAAATSFGDEIKGKIKAVPLAELGAQILKNVAAVSTSGTTYTITVTGVTAEAMVEALVVTNTTSTKQENGKSVRIWVAGSSSFAAGYCSASTVTTSIVTAGTTTDAATTATETSSQVTSTVTTSIVTVGTTGETQQITVFGKMSMVLPNASAFVNDPAAKQGIAKSLANIAGVAVNRVSVDYTIKVSSASVAAATSLGDQMKGKIKAVPLADLGAQILKNVAAVSTSGTTYTITVTGVTAEAVVEALVVTNTTSMKPEEKSGSIRVAGSSSFAAGYCSASTVTTSIVTAGTTTDAATTATETSSQVTSTVTTSIVTVGTTGETQQITVFGKMSMVLPNASAFVNDPAAKQGIAKSLANIAGVAVNRQKPLAVTGQVDYTIKVSSASVAAATSLGDQMKGKIKAVPLADLGAQILKNVAAVSTSGTTYTITVTGVTAEAVVEALVVTNTTSMKPEEKSGSIRVAGSSSFAAGYCSASTVTTSIVTAGTTTDAATTATETSSQVTSTVTTSIVTVGTTGETQQITVFGKMSMVLPNASAFVNDPAAKQGIAKSLANIAGVAVNRVSAIVSSAASESIGDRGLTASSDACSDRIIASGDVEVEPIPRGNINVMSTLFEVDYTIKVSSASVAAATSLGDQMKGKIKAVPLADLGAQILKNVAAVSTSGTTYTITVTGVTAEAVVEALVVTNTTSMKPEEKSGSIRVAGSSWLFVGALGLLLSGSRL</sequence>
<protein>
    <submittedName>
        <fullName evidence="1">Uncharacterized protein</fullName>
    </submittedName>
</protein>